<evidence type="ECO:0000313" key="3">
    <source>
        <dbReference type="EMBL" id="KAG9249257.1"/>
    </source>
</evidence>
<accession>A0A9P7ZCM8</accession>
<dbReference type="Proteomes" id="UP000887226">
    <property type="component" value="Unassembled WGS sequence"/>
</dbReference>
<dbReference type="PANTHER" id="PTHR43976">
    <property type="entry name" value="SHORT CHAIN DEHYDROGENASE"/>
    <property type="match status" value="1"/>
</dbReference>
<dbReference type="SUPFAM" id="SSF51735">
    <property type="entry name" value="NAD(P)-binding Rossmann-fold domains"/>
    <property type="match status" value="1"/>
</dbReference>
<proteinExistence type="inferred from homology"/>
<dbReference type="PANTHER" id="PTHR43976:SF16">
    <property type="entry name" value="SHORT-CHAIN DEHYDROGENASE_REDUCTASE FAMILY PROTEIN"/>
    <property type="match status" value="1"/>
</dbReference>
<evidence type="ECO:0000313" key="4">
    <source>
        <dbReference type="Proteomes" id="UP000887226"/>
    </source>
</evidence>
<name>A0A9P7ZCM8_9HELO</name>
<comment type="similarity">
    <text evidence="1">Belongs to the short-chain dehydrogenases/reductases (SDR) family.</text>
</comment>
<comment type="caution">
    <text evidence="3">The sequence shown here is derived from an EMBL/GenBank/DDBJ whole genome shotgun (WGS) entry which is preliminary data.</text>
</comment>
<gene>
    <name evidence="3" type="ORF">BJ878DRAFT_563315</name>
</gene>
<organism evidence="3 4">
    <name type="scientific">Calycina marina</name>
    <dbReference type="NCBI Taxonomy" id="1763456"/>
    <lineage>
        <taxon>Eukaryota</taxon>
        <taxon>Fungi</taxon>
        <taxon>Dikarya</taxon>
        <taxon>Ascomycota</taxon>
        <taxon>Pezizomycotina</taxon>
        <taxon>Leotiomycetes</taxon>
        <taxon>Helotiales</taxon>
        <taxon>Pezizellaceae</taxon>
        <taxon>Calycina</taxon>
    </lineage>
</organism>
<dbReference type="InterPro" id="IPR051911">
    <property type="entry name" value="SDR_oxidoreductase"/>
</dbReference>
<sequence>MSRVFCITGKSSRFGNHLVQEVVDKGDIPDATARSQTLSSSRNFLAVKLHVTKSADIECVLKNATDQFGCVGVVVGNAGLLRCLRIAFRRPTQKKDAQAMYQLVVLPGPPLTVVLGSDTYK</sequence>
<dbReference type="OrthoDB" id="1274115at2759"/>
<dbReference type="AlphaFoldDB" id="A0A9P7ZCM8"/>
<evidence type="ECO:0000256" key="2">
    <source>
        <dbReference type="ARBA" id="ARBA00023002"/>
    </source>
</evidence>
<keyword evidence="2" id="KW-0560">Oxidoreductase</keyword>
<dbReference type="InterPro" id="IPR036291">
    <property type="entry name" value="NAD(P)-bd_dom_sf"/>
</dbReference>
<dbReference type="Gene3D" id="3.40.50.720">
    <property type="entry name" value="NAD(P)-binding Rossmann-like Domain"/>
    <property type="match status" value="1"/>
</dbReference>
<reference evidence="3" key="1">
    <citation type="journal article" date="2021" name="IMA Fungus">
        <title>Genomic characterization of three marine fungi, including Emericellopsis atlantica sp. nov. with signatures of a generalist lifestyle and marine biomass degradation.</title>
        <authorList>
            <person name="Hagestad O.C."/>
            <person name="Hou L."/>
            <person name="Andersen J.H."/>
            <person name="Hansen E.H."/>
            <person name="Altermark B."/>
            <person name="Li C."/>
            <person name="Kuhnert E."/>
            <person name="Cox R.J."/>
            <person name="Crous P.W."/>
            <person name="Spatafora J.W."/>
            <person name="Lail K."/>
            <person name="Amirebrahimi M."/>
            <person name="Lipzen A."/>
            <person name="Pangilinan J."/>
            <person name="Andreopoulos W."/>
            <person name="Hayes R.D."/>
            <person name="Ng V."/>
            <person name="Grigoriev I.V."/>
            <person name="Jackson S.A."/>
            <person name="Sutton T.D.S."/>
            <person name="Dobson A.D.W."/>
            <person name="Rama T."/>
        </authorList>
    </citation>
    <scope>NUCLEOTIDE SEQUENCE</scope>
    <source>
        <strain evidence="3">TRa3180A</strain>
    </source>
</reference>
<evidence type="ECO:0000256" key="1">
    <source>
        <dbReference type="ARBA" id="ARBA00006484"/>
    </source>
</evidence>
<dbReference type="EMBL" id="MU253737">
    <property type="protein sequence ID" value="KAG9249257.1"/>
    <property type="molecule type" value="Genomic_DNA"/>
</dbReference>
<keyword evidence="4" id="KW-1185">Reference proteome</keyword>
<dbReference type="GO" id="GO:0016491">
    <property type="term" value="F:oxidoreductase activity"/>
    <property type="evidence" value="ECO:0007669"/>
    <property type="project" value="UniProtKB-KW"/>
</dbReference>
<protein>
    <submittedName>
        <fullName evidence="3">Uncharacterized protein</fullName>
    </submittedName>
</protein>